<reference evidence="1 2" key="1">
    <citation type="journal article" date="2010" name="J. Bacteriol.">
        <title>Genome sequence of Lentisphaera araneosa HTCC2155T, the type species of the order Lentisphaerales in the phylum Lentisphaerae.</title>
        <authorList>
            <person name="Thrash J.C."/>
            <person name="Cho J.C."/>
            <person name="Vergin K.L."/>
            <person name="Morris R.M."/>
            <person name="Giovannoni S.J."/>
        </authorList>
    </citation>
    <scope>NUCLEOTIDE SEQUENCE [LARGE SCALE GENOMIC DNA]</scope>
    <source>
        <strain evidence="1 2">HTCC2155</strain>
    </source>
</reference>
<accession>A6DQC6</accession>
<name>A6DQC6_9BACT</name>
<organism evidence="1 2">
    <name type="scientific">Lentisphaera araneosa HTCC2155</name>
    <dbReference type="NCBI Taxonomy" id="313628"/>
    <lineage>
        <taxon>Bacteria</taxon>
        <taxon>Pseudomonadati</taxon>
        <taxon>Lentisphaerota</taxon>
        <taxon>Lentisphaeria</taxon>
        <taxon>Lentisphaerales</taxon>
        <taxon>Lentisphaeraceae</taxon>
        <taxon>Lentisphaera</taxon>
    </lineage>
</organism>
<gene>
    <name evidence="1" type="ORF">LNTAR_16558</name>
</gene>
<protein>
    <submittedName>
        <fullName evidence="1">Uncharacterized protein</fullName>
    </submittedName>
</protein>
<proteinExistence type="predicted"/>
<dbReference type="Proteomes" id="UP000004947">
    <property type="component" value="Unassembled WGS sequence"/>
</dbReference>
<dbReference type="AlphaFoldDB" id="A6DQC6"/>
<dbReference type="RefSeq" id="WP_007280055.1">
    <property type="nucleotide sequence ID" value="NZ_ABCK01000019.1"/>
</dbReference>
<dbReference type="STRING" id="313628.LNTAR_16558"/>
<comment type="caution">
    <text evidence="1">The sequence shown here is derived from an EMBL/GenBank/DDBJ whole genome shotgun (WGS) entry which is preliminary data.</text>
</comment>
<sequence length="122" mass="14393">MQKILKTVLVLTIEEVEFDYKKIKQIVSRIFEDQRINLQVEEIEEVDFEVDDEDLLIEIMTLDGFTDEEEFCVSIELTDTRQKRSMKLEFDVSGYITEEKLYSTVSELADLFKKAIKNKIIS</sequence>
<evidence type="ECO:0000313" key="2">
    <source>
        <dbReference type="Proteomes" id="UP000004947"/>
    </source>
</evidence>
<dbReference type="EMBL" id="ABCK01000019">
    <property type="protein sequence ID" value="EDM26177.1"/>
    <property type="molecule type" value="Genomic_DNA"/>
</dbReference>
<evidence type="ECO:0000313" key="1">
    <source>
        <dbReference type="EMBL" id="EDM26177.1"/>
    </source>
</evidence>
<keyword evidence="2" id="KW-1185">Reference proteome</keyword>